<reference evidence="2 3" key="1">
    <citation type="submission" date="2023-08" db="EMBL/GenBank/DDBJ databases">
        <title>Black Yeasts Isolated from many extreme environments.</title>
        <authorList>
            <person name="Coleine C."/>
            <person name="Stajich J.E."/>
            <person name="Selbmann L."/>
        </authorList>
    </citation>
    <scope>NUCLEOTIDE SEQUENCE [LARGE SCALE GENOMIC DNA]</scope>
    <source>
        <strain evidence="2 3">CCFEE 5910</strain>
    </source>
</reference>
<evidence type="ECO:0000313" key="3">
    <source>
        <dbReference type="Proteomes" id="UP001309876"/>
    </source>
</evidence>
<feature type="compositionally biased region" description="Polar residues" evidence="1">
    <location>
        <begin position="126"/>
        <end position="138"/>
    </location>
</feature>
<keyword evidence="3" id="KW-1185">Reference proteome</keyword>
<accession>A0AAN7SWD1</accession>
<dbReference type="EMBL" id="JAVRRJ010000006">
    <property type="protein sequence ID" value="KAK5083453.1"/>
    <property type="molecule type" value="Genomic_DNA"/>
</dbReference>
<organism evidence="2 3">
    <name type="scientific">Lithohypha guttulata</name>
    <dbReference type="NCBI Taxonomy" id="1690604"/>
    <lineage>
        <taxon>Eukaryota</taxon>
        <taxon>Fungi</taxon>
        <taxon>Dikarya</taxon>
        <taxon>Ascomycota</taxon>
        <taxon>Pezizomycotina</taxon>
        <taxon>Eurotiomycetes</taxon>
        <taxon>Chaetothyriomycetidae</taxon>
        <taxon>Chaetothyriales</taxon>
        <taxon>Trichomeriaceae</taxon>
        <taxon>Lithohypha</taxon>
    </lineage>
</organism>
<gene>
    <name evidence="2" type="ORF">LTR05_005955</name>
</gene>
<feature type="region of interest" description="Disordered" evidence="1">
    <location>
        <begin position="126"/>
        <end position="180"/>
    </location>
</feature>
<comment type="caution">
    <text evidence="2">The sequence shown here is derived from an EMBL/GenBank/DDBJ whole genome shotgun (WGS) entry which is preliminary data.</text>
</comment>
<feature type="region of interest" description="Disordered" evidence="1">
    <location>
        <begin position="1"/>
        <end position="26"/>
    </location>
</feature>
<name>A0AAN7SWD1_9EURO</name>
<dbReference type="AlphaFoldDB" id="A0AAN7SWD1"/>
<proteinExistence type="predicted"/>
<sequence>MSLVRNLTRRARAHTRGDEAPNVPRSCTVKYAPGTINRAKISLPTEFLSTTNVHALTAPDIRKVSAESSTTSSSSDSIHSDNDFSSIDKSFLSADNSSTSDLSPVTPLTPFSDFGLSSDTKDFFSSKPTVSLTTSTPASEPVPAIPQRAPSHSKKAHVELSRQRSLKRSLSPPPTDINTVTTRDTVATFSTPASRPTSEKSAHPFGRELAKVDEVAESFRASGAGVILDEEEEEMLAKGLHKFTVNDYLAEITGMTGGIYEDKIRLNPWI</sequence>
<evidence type="ECO:0000256" key="1">
    <source>
        <dbReference type="SAM" id="MobiDB-lite"/>
    </source>
</evidence>
<evidence type="ECO:0000313" key="2">
    <source>
        <dbReference type="EMBL" id="KAK5083453.1"/>
    </source>
</evidence>
<protein>
    <submittedName>
        <fullName evidence="2">Uncharacterized protein</fullName>
    </submittedName>
</protein>
<dbReference type="Proteomes" id="UP001309876">
    <property type="component" value="Unassembled WGS sequence"/>
</dbReference>